<dbReference type="OrthoDB" id="2112831at2"/>
<dbReference type="STRING" id="1045775.SAMN05216378_5683"/>
<dbReference type="Pfam" id="PF20074">
    <property type="entry name" value="DUF6470"/>
    <property type="match status" value="1"/>
</dbReference>
<dbReference type="AlphaFoldDB" id="A0A1I2H688"/>
<evidence type="ECO:0000313" key="1">
    <source>
        <dbReference type="EMBL" id="SFF24939.1"/>
    </source>
</evidence>
<evidence type="ECO:0000313" key="2">
    <source>
        <dbReference type="Proteomes" id="UP000198855"/>
    </source>
</evidence>
<evidence type="ECO:0008006" key="3">
    <source>
        <dbReference type="Google" id="ProtNLM"/>
    </source>
</evidence>
<proteinExistence type="predicted"/>
<name>A0A1I2H688_9BACL</name>
<organism evidence="1 2">
    <name type="scientific">Paenibacillus catalpae</name>
    <dbReference type="NCBI Taxonomy" id="1045775"/>
    <lineage>
        <taxon>Bacteria</taxon>
        <taxon>Bacillati</taxon>
        <taxon>Bacillota</taxon>
        <taxon>Bacilli</taxon>
        <taxon>Bacillales</taxon>
        <taxon>Paenibacillaceae</taxon>
        <taxon>Paenibacillus</taxon>
    </lineage>
</organism>
<dbReference type="EMBL" id="FOMT01000006">
    <property type="protein sequence ID" value="SFF24939.1"/>
    <property type="molecule type" value="Genomic_DNA"/>
</dbReference>
<dbReference type="RefSeq" id="WP_091190006.1">
    <property type="nucleotide sequence ID" value="NZ_FOMT01000006.1"/>
</dbReference>
<sequence length="189" mass="20756">MAIGQIQIHQQPALIGIQVRPAEQRIEQPQASVDMRQIPAKLSIEQPMGVLEVNQDRAWDALGLANNLEVSSRIYSQAKEIALQGVARRMEEGRQLADLAHVKNNPVASLSKDWQIEGPSMPVTGPASIDNVDVSFTPGKVQISVEQGGVDLNVTPNRPIHEYTPGKAEIYMRQYASVQITPPSIDTFL</sequence>
<accession>A0A1I2H688</accession>
<dbReference type="Proteomes" id="UP000198855">
    <property type="component" value="Unassembled WGS sequence"/>
</dbReference>
<gene>
    <name evidence="1" type="ORF">SAMN05216378_5683</name>
</gene>
<dbReference type="InterPro" id="IPR045527">
    <property type="entry name" value="DUF6470"/>
</dbReference>
<keyword evidence="2" id="KW-1185">Reference proteome</keyword>
<protein>
    <recommendedName>
        <fullName evidence="3">YviE</fullName>
    </recommendedName>
</protein>
<reference evidence="2" key="1">
    <citation type="submission" date="2016-10" db="EMBL/GenBank/DDBJ databases">
        <authorList>
            <person name="Varghese N."/>
            <person name="Submissions S."/>
        </authorList>
    </citation>
    <scope>NUCLEOTIDE SEQUENCE [LARGE SCALE GENOMIC DNA]</scope>
    <source>
        <strain evidence="2">CGMCC 1.10784</strain>
    </source>
</reference>